<dbReference type="RefSeq" id="WP_140868394.1">
    <property type="nucleotide sequence ID" value="NZ_RCZK01000002.1"/>
</dbReference>
<keyword evidence="1 6" id="KW-0597">Phosphoprotein</keyword>
<evidence type="ECO:0000256" key="1">
    <source>
        <dbReference type="ARBA" id="ARBA00022553"/>
    </source>
</evidence>
<evidence type="ECO:0000256" key="3">
    <source>
        <dbReference type="ARBA" id="ARBA00023015"/>
    </source>
</evidence>
<keyword evidence="2" id="KW-0902">Two-component regulatory system</keyword>
<comment type="caution">
    <text evidence="9">The sequence shown here is derived from an EMBL/GenBank/DDBJ whole genome shotgun (WGS) entry which is preliminary data.</text>
</comment>
<dbReference type="Pfam" id="PF00196">
    <property type="entry name" value="GerE"/>
    <property type="match status" value="1"/>
</dbReference>
<organism evidence="9 10">
    <name type="scientific">Sphingomonas oligophenolica</name>
    <dbReference type="NCBI Taxonomy" id="301154"/>
    <lineage>
        <taxon>Bacteria</taxon>
        <taxon>Pseudomonadati</taxon>
        <taxon>Pseudomonadota</taxon>
        <taxon>Alphaproteobacteria</taxon>
        <taxon>Sphingomonadales</taxon>
        <taxon>Sphingomonadaceae</taxon>
        <taxon>Sphingomonas</taxon>
    </lineage>
</organism>
<evidence type="ECO:0000256" key="6">
    <source>
        <dbReference type="PROSITE-ProRule" id="PRU00169"/>
    </source>
</evidence>
<dbReference type="Gene3D" id="3.40.50.2300">
    <property type="match status" value="1"/>
</dbReference>
<dbReference type="GO" id="GO:0000160">
    <property type="term" value="P:phosphorelay signal transduction system"/>
    <property type="evidence" value="ECO:0007669"/>
    <property type="project" value="UniProtKB-KW"/>
</dbReference>
<evidence type="ECO:0000256" key="2">
    <source>
        <dbReference type="ARBA" id="ARBA00023012"/>
    </source>
</evidence>
<feature type="domain" description="HTH luxR-type" evidence="7">
    <location>
        <begin position="143"/>
        <end position="208"/>
    </location>
</feature>
<evidence type="ECO:0000259" key="7">
    <source>
        <dbReference type="PROSITE" id="PS50043"/>
    </source>
</evidence>
<feature type="modified residue" description="4-aspartylphosphate" evidence="6">
    <location>
        <position position="62"/>
    </location>
</feature>
<evidence type="ECO:0000313" key="9">
    <source>
        <dbReference type="EMBL" id="TPG14585.1"/>
    </source>
</evidence>
<dbReference type="InterPro" id="IPR001789">
    <property type="entry name" value="Sig_transdc_resp-reg_receiver"/>
</dbReference>
<proteinExistence type="predicted"/>
<dbReference type="EMBL" id="RCZK01000002">
    <property type="protein sequence ID" value="TPG14585.1"/>
    <property type="molecule type" value="Genomic_DNA"/>
</dbReference>
<dbReference type="PROSITE" id="PS50110">
    <property type="entry name" value="RESPONSE_REGULATORY"/>
    <property type="match status" value="1"/>
</dbReference>
<dbReference type="GO" id="GO:0003677">
    <property type="term" value="F:DNA binding"/>
    <property type="evidence" value="ECO:0007669"/>
    <property type="project" value="UniProtKB-KW"/>
</dbReference>
<dbReference type="InterPro" id="IPR036388">
    <property type="entry name" value="WH-like_DNA-bd_sf"/>
</dbReference>
<dbReference type="Proteomes" id="UP000318413">
    <property type="component" value="Unassembled WGS sequence"/>
</dbReference>
<dbReference type="FunFam" id="3.40.50.2300:FF:000018">
    <property type="entry name" value="DNA-binding transcriptional regulator NtrC"/>
    <property type="match status" value="1"/>
</dbReference>
<sequence>MAASRDTPPSTRVVYIVDDDSMVRRSLSFSLATAGFATRAFASGRDFLDAVDSLGSGCVLLDIRMPDIDGIAVLDQLATRAQRFAVVAMTGHGDVHTAVSAMKRGAQDFIEKPFSNKALVDVLTTLFQALPAQADADAEHRDAIDRVTKLTSRERDVLRGMVAGQSSKTLAHELGIGIRTVEMHRTHLMATMGARSLADVVRIALTAGMSTADR</sequence>
<dbReference type="PRINTS" id="PR00038">
    <property type="entry name" value="HTHLUXR"/>
</dbReference>
<evidence type="ECO:0000313" key="10">
    <source>
        <dbReference type="Proteomes" id="UP000318413"/>
    </source>
</evidence>
<dbReference type="CDD" id="cd06170">
    <property type="entry name" value="LuxR_C_like"/>
    <property type="match status" value="1"/>
</dbReference>
<dbReference type="PANTHER" id="PTHR44688">
    <property type="entry name" value="DNA-BINDING TRANSCRIPTIONAL ACTIVATOR DEVR_DOSR"/>
    <property type="match status" value="1"/>
</dbReference>
<protein>
    <submittedName>
        <fullName evidence="9">DNA-binding response regulator</fullName>
    </submittedName>
</protein>
<dbReference type="AlphaFoldDB" id="A0A502CLP0"/>
<dbReference type="PANTHER" id="PTHR44688:SF16">
    <property type="entry name" value="DNA-BINDING TRANSCRIPTIONAL ACTIVATOR DEVR_DOSR"/>
    <property type="match status" value="1"/>
</dbReference>
<feature type="domain" description="Response regulatory" evidence="8">
    <location>
        <begin position="13"/>
        <end position="127"/>
    </location>
</feature>
<keyword evidence="10" id="KW-1185">Reference proteome</keyword>
<keyword evidence="4 9" id="KW-0238">DNA-binding</keyword>
<dbReference type="GO" id="GO:0006355">
    <property type="term" value="P:regulation of DNA-templated transcription"/>
    <property type="evidence" value="ECO:0007669"/>
    <property type="project" value="InterPro"/>
</dbReference>
<dbReference type="Gene3D" id="1.10.10.10">
    <property type="entry name" value="Winged helix-like DNA-binding domain superfamily/Winged helix DNA-binding domain"/>
    <property type="match status" value="1"/>
</dbReference>
<name>A0A502CLP0_9SPHN</name>
<evidence type="ECO:0000259" key="8">
    <source>
        <dbReference type="PROSITE" id="PS50110"/>
    </source>
</evidence>
<dbReference type="SMART" id="SM00448">
    <property type="entry name" value="REC"/>
    <property type="match status" value="1"/>
</dbReference>
<gene>
    <name evidence="9" type="ORF">EAH84_02975</name>
</gene>
<dbReference type="InterPro" id="IPR016032">
    <property type="entry name" value="Sig_transdc_resp-reg_C-effctor"/>
</dbReference>
<dbReference type="SUPFAM" id="SSF52172">
    <property type="entry name" value="CheY-like"/>
    <property type="match status" value="1"/>
</dbReference>
<dbReference type="InterPro" id="IPR011006">
    <property type="entry name" value="CheY-like_superfamily"/>
</dbReference>
<evidence type="ECO:0000256" key="5">
    <source>
        <dbReference type="ARBA" id="ARBA00023163"/>
    </source>
</evidence>
<dbReference type="InterPro" id="IPR000792">
    <property type="entry name" value="Tscrpt_reg_LuxR_C"/>
</dbReference>
<dbReference type="OrthoDB" id="9782655at2"/>
<keyword evidence="3" id="KW-0805">Transcription regulation</keyword>
<evidence type="ECO:0000256" key="4">
    <source>
        <dbReference type="ARBA" id="ARBA00023125"/>
    </source>
</evidence>
<dbReference type="Pfam" id="PF00072">
    <property type="entry name" value="Response_reg"/>
    <property type="match status" value="1"/>
</dbReference>
<keyword evidence="5" id="KW-0804">Transcription</keyword>
<dbReference type="SMART" id="SM00421">
    <property type="entry name" value="HTH_LUXR"/>
    <property type="match status" value="1"/>
</dbReference>
<reference evidence="9 10" key="1">
    <citation type="journal article" date="2019" name="Environ. Microbiol.">
        <title>Species interactions and distinct microbial communities in high Arctic permafrost affected cryosols are associated with the CH4 and CO2 gas fluxes.</title>
        <authorList>
            <person name="Altshuler I."/>
            <person name="Hamel J."/>
            <person name="Turney S."/>
            <person name="Magnuson E."/>
            <person name="Levesque R."/>
            <person name="Greer C."/>
            <person name="Whyte L.G."/>
        </authorList>
    </citation>
    <scope>NUCLEOTIDE SEQUENCE [LARGE SCALE GENOMIC DNA]</scope>
    <source>
        <strain evidence="9 10">S5.1</strain>
    </source>
</reference>
<dbReference type="SUPFAM" id="SSF46894">
    <property type="entry name" value="C-terminal effector domain of the bipartite response regulators"/>
    <property type="match status" value="1"/>
</dbReference>
<accession>A0A502CLP0</accession>
<dbReference type="PROSITE" id="PS50043">
    <property type="entry name" value="HTH_LUXR_2"/>
    <property type="match status" value="1"/>
</dbReference>